<dbReference type="RefSeq" id="WP_310007865.1">
    <property type="nucleotide sequence ID" value="NZ_JAVDTX010000006.1"/>
</dbReference>
<evidence type="ECO:0000256" key="2">
    <source>
        <dbReference type="ARBA" id="ARBA00022692"/>
    </source>
</evidence>
<evidence type="ECO:0000313" key="8">
    <source>
        <dbReference type="Proteomes" id="UP001261871"/>
    </source>
</evidence>
<dbReference type="Gene3D" id="1.20.1250.20">
    <property type="entry name" value="MFS general substrate transporter like domains"/>
    <property type="match status" value="2"/>
</dbReference>
<evidence type="ECO:0000256" key="4">
    <source>
        <dbReference type="ARBA" id="ARBA00023136"/>
    </source>
</evidence>
<feature type="transmembrane region" description="Helical" evidence="5">
    <location>
        <begin position="15"/>
        <end position="41"/>
    </location>
</feature>
<feature type="transmembrane region" description="Helical" evidence="5">
    <location>
        <begin position="175"/>
        <end position="193"/>
    </location>
</feature>
<keyword evidence="3 5" id="KW-1133">Transmembrane helix</keyword>
<dbReference type="PANTHER" id="PTHR23508:SF10">
    <property type="entry name" value="CARBOXYLIC ACID TRANSPORTER PROTEIN HOMOLOG"/>
    <property type="match status" value="1"/>
</dbReference>
<feature type="transmembrane region" description="Helical" evidence="5">
    <location>
        <begin position="296"/>
        <end position="314"/>
    </location>
</feature>
<feature type="transmembrane region" description="Helical" evidence="5">
    <location>
        <begin position="387"/>
        <end position="404"/>
    </location>
</feature>
<evidence type="ECO:0000259" key="6">
    <source>
        <dbReference type="PROSITE" id="PS50850"/>
    </source>
</evidence>
<sequence>MTNTPPSISKNSKSILNAAVIVAALGYFVDIYDLLLFGIVRTDSLKDLGITGDAIRDQGEYLISMQMFGMLFGGILWGILGDKKGRISVLFGSILLYSVANIANGMVTTVDGYAFWRLIAGIGLAGELGAGITLVAESLPKEKRGYGTMIVASVGVSGAVAAYLVYQFFQDWRLCYYAGGGLGILLLFLRISITESGMFKKIQQIDEKKGDFLSLFTNSKRFLKYLQCILIGVPLWFLVGVLITFSPEFAKALGVQQAETIAAGKAIAFCYSGLVFGDIASGLLSQWVKSRKKIMCLFLISNLIMVFVYLNAYGISVSTFYLLCFAMGVSVGYWVLFVTIAAEQFGTNIRATVTTTVPNFVRGSLPLIILIYSFFRDRLFDGDILKSGMIVGSLLSIVSLLALWKLKETFHVDLDYSESNNETFI</sequence>
<feature type="transmembrane region" description="Helical" evidence="5">
    <location>
        <begin position="225"/>
        <end position="246"/>
    </location>
</feature>
<comment type="caution">
    <text evidence="7">The sequence shown here is derived from an EMBL/GenBank/DDBJ whole genome shotgun (WGS) entry which is preliminary data.</text>
</comment>
<keyword evidence="2 5" id="KW-0812">Transmembrane</keyword>
<dbReference type="InterPro" id="IPR036259">
    <property type="entry name" value="MFS_trans_sf"/>
</dbReference>
<feature type="transmembrane region" description="Helical" evidence="5">
    <location>
        <begin position="148"/>
        <end position="169"/>
    </location>
</feature>
<feature type="transmembrane region" description="Helical" evidence="5">
    <location>
        <begin position="113"/>
        <end position="136"/>
    </location>
</feature>
<dbReference type="Proteomes" id="UP001261871">
    <property type="component" value="Unassembled WGS sequence"/>
</dbReference>
<organism evidence="7 8">
    <name type="scientific">Flavobacterium granuli</name>
    <dbReference type="NCBI Taxonomy" id="280093"/>
    <lineage>
        <taxon>Bacteria</taxon>
        <taxon>Pseudomonadati</taxon>
        <taxon>Bacteroidota</taxon>
        <taxon>Flavobacteriia</taxon>
        <taxon>Flavobacteriales</taxon>
        <taxon>Flavobacteriaceae</taxon>
        <taxon>Flavobacterium</taxon>
    </lineage>
</organism>
<feature type="transmembrane region" description="Helical" evidence="5">
    <location>
        <begin position="266"/>
        <end position="284"/>
    </location>
</feature>
<proteinExistence type="predicted"/>
<dbReference type="SUPFAM" id="SSF103473">
    <property type="entry name" value="MFS general substrate transporter"/>
    <property type="match status" value="1"/>
</dbReference>
<feature type="transmembrane region" description="Helical" evidence="5">
    <location>
        <begin position="320"/>
        <end position="341"/>
    </location>
</feature>
<evidence type="ECO:0000256" key="5">
    <source>
        <dbReference type="SAM" id="Phobius"/>
    </source>
</evidence>
<name>A0ABU1S4V0_9FLAO</name>
<evidence type="ECO:0000256" key="1">
    <source>
        <dbReference type="ARBA" id="ARBA00004141"/>
    </source>
</evidence>
<reference evidence="7 8" key="1">
    <citation type="submission" date="2023-07" db="EMBL/GenBank/DDBJ databases">
        <title>Sorghum-associated microbial communities from plants grown in Nebraska, USA.</title>
        <authorList>
            <person name="Schachtman D."/>
        </authorList>
    </citation>
    <scope>NUCLEOTIDE SEQUENCE [LARGE SCALE GENOMIC DNA]</scope>
    <source>
        <strain evidence="7 8">BE124</strain>
    </source>
</reference>
<evidence type="ECO:0000256" key="3">
    <source>
        <dbReference type="ARBA" id="ARBA00022989"/>
    </source>
</evidence>
<gene>
    <name evidence="7" type="ORF">J2W95_002739</name>
</gene>
<feature type="domain" description="Major facilitator superfamily (MFS) profile" evidence="6">
    <location>
        <begin position="19"/>
        <end position="410"/>
    </location>
</feature>
<feature type="transmembrane region" description="Helical" evidence="5">
    <location>
        <begin position="353"/>
        <end position="375"/>
    </location>
</feature>
<dbReference type="PROSITE" id="PS50850">
    <property type="entry name" value="MFS"/>
    <property type="match status" value="1"/>
</dbReference>
<comment type="subcellular location">
    <subcellularLocation>
        <location evidence="1">Membrane</location>
        <topology evidence="1">Multi-pass membrane protein</topology>
    </subcellularLocation>
</comment>
<accession>A0ABU1S4V0</accession>
<protein>
    <submittedName>
        <fullName evidence="7">MFS family permease</fullName>
    </submittedName>
</protein>
<keyword evidence="4 5" id="KW-0472">Membrane</keyword>
<feature type="transmembrane region" description="Helical" evidence="5">
    <location>
        <begin position="61"/>
        <end position="80"/>
    </location>
</feature>
<dbReference type="EMBL" id="JAVDTX010000006">
    <property type="protein sequence ID" value="MDR6846028.1"/>
    <property type="molecule type" value="Genomic_DNA"/>
</dbReference>
<dbReference type="PANTHER" id="PTHR23508">
    <property type="entry name" value="CARBOXYLIC ACID TRANSPORTER PROTEIN HOMOLOG"/>
    <property type="match status" value="1"/>
</dbReference>
<dbReference type="InterPro" id="IPR020846">
    <property type="entry name" value="MFS_dom"/>
</dbReference>
<dbReference type="InterPro" id="IPR011701">
    <property type="entry name" value="MFS"/>
</dbReference>
<feature type="transmembrane region" description="Helical" evidence="5">
    <location>
        <begin position="87"/>
        <end position="107"/>
    </location>
</feature>
<keyword evidence="8" id="KW-1185">Reference proteome</keyword>
<evidence type="ECO:0000313" key="7">
    <source>
        <dbReference type="EMBL" id="MDR6846028.1"/>
    </source>
</evidence>
<dbReference type="Pfam" id="PF07690">
    <property type="entry name" value="MFS_1"/>
    <property type="match status" value="1"/>
</dbReference>